<name>A0ABS5VVL1_9BACT</name>
<dbReference type="Proteomes" id="UP000772618">
    <property type="component" value="Unassembled WGS sequence"/>
</dbReference>
<dbReference type="InterPro" id="IPR010994">
    <property type="entry name" value="RuvA_2-like"/>
</dbReference>
<reference evidence="1 2" key="1">
    <citation type="submission" date="2021-05" db="EMBL/GenBank/DDBJ databases">
        <title>A Polyphasic approach of four new species of the genus Ohtaekwangia: Ohtaekwangia histidinii sp. nov., Ohtaekwangia cretensis sp. nov., Ohtaekwangia indiensis sp. nov., Ohtaekwangia reichenbachii sp. nov. from diverse environment.</title>
        <authorList>
            <person name="Octaviana S."/>
        </authorList>
    </citation>
    <scope>NUCLEOTIDE SEQUENCE [LARGE SCALE GENOMIC DNA]</scope>
    <source>
        <strain evidence="1 2">PWU20</strain>
    </source>
</reference>
<dbReference type="RefSeq" id="WP_254155425.1">
    <property type="nucleotide sequence ID" value="NZ_JAHESD010000057.1"/>
</dbReference>
<sequence>MCLTLANAQDYPRERIDLSKLTDNILTWQDEDIGYEEIYENYVQLYANPIDLNTASFDDLHLINILTDNQINQLLEYRKENGALLSVYELQSVPGFDLQAIQNLIPFVIINKTTTSHSILDRITNNRNSYLIWRYEKTLESSDGFNTPNPEQRFKGSPDKLYLRFRNSRPNDYSFGLTAEKDAGEQLLWRPGSNQYGSDFLSYHLQLSNKRKLKTLVLGDYQCQFGQGLILGNTFGLGKGGEPVITTRKSNIGFLPYTSVNEANYMRGIATTYQLSNNIFVSAMYSNTYRDASVDGDEVPTFSSINITGLHRNEKEIQNRKQVKEQVSAGIINYRNKTIDAGIIFQKINFSIPISKDANAYNQHTFKGDENINTSFFFNYTTQNFNFFSEAAKSLDGGLGIITGALASLHEDLDMALIYRKYDPDFYPFYGNGFSESTITQNENGFYWGFKYRLDRKYSIAAYADLFSFPWNRYRVYKPSNGHEYLLRINYQPTKKVLAFIQFRQETKMRNVADQQNLYSIGTGIKRNLWINTDYYVTPKVRMKTRAQFSTYSLDNEITKGIALVQDLQIDLGKLEVSARHALFDTDNYDNRQYIYENDVWLAYSLPALEGTGIRNYIMLEYKVSKWLSLWLRFAKTRYSNKDEIGSGIQRINGNTKNDIKLQAVLHF</sequence>
<dbReference type="Gene3D" id="1.10.150.310">
    <property type="entry name" value="Tex RuvX-like domain-like"/>
    <property type="match status" value="1"/>
</dbReference>
<organism evidence="1 2">
    <name type="scientific">Chryseosolibacter indicus</name>
    <dbReference type="NCBI Taxonomy" id="2782351"/>
    <lineage>
        <taxon>Bacteria</taxon>
        <taxon>Pseudomonadati</taxon>
        <taxon>Bacteroidota</taxon>
        <taxon>Cytophagia</taxon>
        <taxon>Cytophagales</taxon>
        <taxon>Chryseotaleaceae</taxon>
        <taxon>Chryseosolibacter</taxon>
    </lineage>
</organism>
<dbReference type="Pfam" id="PF12836">
    <property type="entry name" value="HHH_3"/>
    <property type="match status" value="1"/>
</dbReference>
<protein>
    <submittedName>
        <fullName evidence="1">Helix-hairpin-helix domain-containing protein</fullName>
    </submittedName>
</protein>
<accession>A0ABS5VVL1</accession>
<proteinExistence type="predicted"/>
<gene>
    <name evidence="1" type="ORF">KK060_19460</name>
</gene>
<dbReference type="EMBL" id="JAHESD010000057">
    <property type="protein sequence ID" value="MBT1705478.1"/>
    <property type="molecule type" value="Genomic_DNA"/>
</dbReference>
<evidence type="ECO:0000313" key="1">
    <source>
        <dbReference type="EMBL" id="MBT1705478.1"/>
    </source>
</evidence>
<keyword evidence="2" id="KW-1185">Reference proteome</keyword>
<dbReference type="SUPFAM" id="SSF47781">
    <property type="entry name" value="RuvA domain 2-like"/>
    <property type="match status" value="1"/>
</dbReference>
<comment type="caution">
    <text evidence="1">The sequence shown here is derived from an EMBL/GenBank/DDBJ whole genome shotgun (WGS) entry which is preliminary data.</text>
</comment>
<evidence type="ECO:0000313" key="2">
    <source>
        <dbReference type="Proteomes" id="UP000772618"/>
    </source>
</evidence>